<accession>A0A165QUN6</accession>
<evidence type="ECO:0000313" key="2">
    <source>
        <dbReference type="Proteomes" id="UP000077266"/>
    </source>
</evidence>
<proteinExistence type="predicted"/>
<name>A0A165QUN6_EXIGL</name>
<gene>
    <name evidence="1" type="ORF">EXIGLDRAFT_758398</name>
</gene>
<dbReference type="InParanoid" id="A0A165QUN6"/>
<organism evidence="1 2">
    <name type="scientific">Exidia glandulosa HHB12029</name>
    <dbReference type="NCBI Taxonomy" id="1314781"/>
    <lineage>
        <taxon>Eukaryota</taxon>
        <taxon>Fungi</taxon>
        <taxon>Dikarya</taxon>
        <taxon>Basidiomycota</taxon>
        <taxon>Agaricomycotina</taxon>
        <taxon>Agaricomycetes</taxon>
        <taxon>Auriculariales</taxon>
        <taxon>Exidiaceae</taxon>
        <taxon>Exidia</taxon>
    </lineage>
</organism>
<keyword evidence="2" id="KW-1185">Reference proteome</keyword>
<evidence type="ECO:0000313" key="1">
    <source>
        <dbReference type="EMBL" id="KZW04097.1"/>
    </source>
</evidence>
<dbReference type="PANTHER" id="PTHR37852">
    <property type="entry name" value="YALI0B21208P"/>
    <property type="match status" value="1"/>
</dbReference>
<sequence length="152" mass="15950">MPTLDPKFQLPALASSVGFTIGLFRGSRKSGLQYLAENAHKAPTTVKGWYLYKKQKNIRMILGGFTQAGRDGVLLAALGTGWVATEEGLKFAGLGDFREPAAGLAVAAAVSAAYRLPFRRVAVLAVAGGLCKLGLRLVAQAQKEAGETGETA</sequence>
<dbReference type="EMBL" id="KV425882">
    <property type="protein sequence ID" value="KZW04097.1"/>
    <property type="molecule type" value="Genomic_DNA"/>
</dbReference>
<dbReference type="PANTHER" id="PTHR37852:SF1">
    <property type="entry name" value="HIG1 DOMAIN-CONTAINING PROTEIN"/>
    <property type="match status" value="1"/>
</dbReference>
<reference evidence="1 2" key="1">
    <citation type="journal article" date="2016" name="Mol. Biol. Evol.">
        <title>Comparative Genomics of Early-Diverging Mushroom-Forming Fungi Provides Insights into the Origins of Lignocellulose Decay Capabilities.</title>
        <authorList>
            <person name="Nagy L.G."/>
            <person name="Riley R."/>
            <person name="Tritt A."/>
            <person name="Adam C."/>
            <person name="Daum C."/>
            <person name="Floudas D."/>
            <person name="Sun H."/>
            <person name="Yadav J.S."/>
            <person name="Pangilinan J."/>
            <person name="Larsson K.H."/>
            <person name="Matsuura K."/>
            <person name="Barry K."/>
            <person name="Labutti K."/>
            <person name="Kuo R."/>
            <person name="Ohm R.A."/>
            <person name="Bhattacharya S.S."/>
            <person name="Shirouzu T."/>
            <person name="Yoshinaga Y."/>
            <person name="Martin F.M."/>
            <person name="Grigoriev I.V."/>
            <person name="Hibbett D.S."/>
        </authorList>
    </citation>
    <scope>NUCLEOTIDE SEQUENCE [LARGE SCALE GENOMIC DNA]</scope>
    <source>
        <strain evidence="1 2">HHB12029</strain>
    </source>
</reference>
<dbReference type="AlphaFoldDB" id="A0A165QUN6"/>
<dbReference type="OrthoDB" id="5584028at2759"/>
<protein>
    <submittedName>
        <fullName evidence="1">Uncharacterized protein</fullName>
    </submittedName>
</protein>
<dbReference type="Proteomes" id="UP000077266">
    <property type="component" value="Unassembled WGS sequence"/>
</dbReference>
<dbReference type="STRING" id="1314781.A0A165QUN6"/>